<accession>A0A6J5Q2T0</accession>
<feature type="region of interest" description="Disordered" evidence="1">
    <location>
        <begin position="1"/>
        <end position="26"/>
    </location>
</feature>
<sequence length="52" mass="5986">MARHGEARRGMAWQGRAGQGRGRTWWRESTGADLELSEHKQQEKTMADLNFV</sequence>
<dbReference type="EMBL" id="LR796967">
    <property type="protein sequence ID" value="CAB4178519.1"/>
    <property type="molecule type" value="Genomic_DNA"/>
</dbReference>
<protein>
    <submittedName>
        <fullName evidence="2">Uncharacterized protein</fullName>
    </submittedName>
</protein>
<name>A0A6J5Q2T0_9CAUD</name>
<evidence type="ECO:0000313" key="2">
    <source>
        <dbReference type="EMBL" id="CAB4178519.1"/>
    </source>
</evidence>
<proteinExistence type="predicted"/>
<feature type="non-terminal residue" evidence="2">
    <location>
        <position position="52"/>
    </location>
</feature>
<organism evidence="2">
    <name type="scientific">uncultured Caudovirales phage</name>
    <dbReference type="NCBI Taxonomy" id="2100421"/>
    <lineage>
        <taxon>Viruses</taxon>
        <taxon>Duplodnaviria</taxon>
        <taxon>Heunggongvirae</taxon>
        <taxon>Uroviricota</taxon>
        <taxon>Caudoviricetes</taxon>
        <taxon>Peduoviridae</taxon>
        <taxon>Maltschvirus</taxon>
        <taxon>Maltschvirus maltsch</taxon>
    </lineage>
</organism>
<evidence type="ECO:0000256" key="1">
    <source>
        <dbReference type="SAM" id="MobiDB-lite"/>
    </source>
</evidence>
<reference evidence="2" key="1">
    <citation type="submission" date="2020-05" db="EMBL/GenBank/DDBJ databases">
        <authorList>
            <person name="Chiriac C."/>
            <person name="Salcher M."/>
            <person name="Ghai R."/>
            <person name="Kavagutti S V."/>
        </authorList>
    </citation>
    <scope>NUCLEOTIDE SEQUENCE</scope>
</reference>
<gene>
    <name evidence="2" type="ORF">UFOVP1021_58</name>
</gene>